<sequence>MIADTTLPSIRGANAPSARSAGRPDGPGADKSRVGLPKVQQNQGVRSSWVREEGYSSQPEVRSSHLGASTGHSSRLGGGLRGRDGRHKHRRGRRNQSSTNSSGVNMVRANSRVGLLLREFGSKEDWVSRTILRHKLATVIQACVRGWLVRKRWRFDPDRVVRELHAKLHAEATAKARREELRRKLEAKLLTQKQKKTATTVVSRMFGAKAFHLGRDAPSMGAKAGSLAMKWGRLRSNMDIAVREAEEVAEAADSARGGGGGESDSDFSDLEMEDITAVKLRARTPPWQKVEQSQWVGQYNKLNQKTMRGNLDVLWDIDECADRLSDVRARRLARDPEAASNAADEETFDPATQDLPPTLINDLLYDRYLEKYTRLGLAHRNPVKPGEAKTEGQSTGSEPISPSGSGRFPPLPGTTDGGGESANLTTAAGPAAPDAK</sequence>
<feature type="compositionally biased region" description="Polar residues" evidence="1">
    <location>
        <begin position="391"/>
        <end position="404"/>
    </location>
</feature>
<evidence type="ECO:0000313" key="2">
    <source>
        <dbReference type="EMBL" id="CAD9652183.1"/>
    </source>
</evidence>
<feature type="compositionally biased region" description="Basic residues" evidence="1">
    <location>
        <begin position="84"/>
        <end position="94"/>
    </location>
</feature>
<evidence type="ECO:0000256" key="1">
    <source>
        <dbReference type="SAM" id="MobiDB-lite"/>
    </source>
</evidence>
<feature type="region of interest" description="Disordered" evidence="1">
    <location>
        <begin position="335"/>
        <end position="356"/>
    </location>
</feature>
<protein>
    <submittedName>
        <fullName evidence="2">Uncharacterized protein</fullName>
    </submittedName>
</protein>
<dbReference type="InterPro" id="IPR000048">
    <property type="entry name" value="IQ_motif_EF-hand-BS"/>
</dbReference>
<feature type="region of interest" description="Disordered" evidence="1">
    <location>
        <begin position="380"/>
        <end position="436"/>
    </location>
</feature>
<accession>A0A7S2VVS0</accession>
<organism evidence="2">
    <name type="scientific">Chlamydomonas chlamydogama</name>
    <dbReference type="NCBI Taxonomy" id="225041"/>
    <lineage>
        <taxon>Eukaryota</taxon>
        <taxon>Viridiplantae</taxon>
        <taxon>Chlorophyta</taxon>
        <taxon>core chlorophytes</taxon>
        <taxon>Chlorophyceae</taxon>
        <taxon>CS clade</taxon>
        <taxon>Chlamydomonadales</taxon>
        <taxon>Chlamydomonadaceae</taxon>
        <taxon>Chlamydomonas</taxon>
    </lineage>
</organism>
<feature type="region of interest" description="Disordered" evidence="1">
    <location>
        <begin position="1"/>
        <end position="106"/>
    </location>
</feature>
<dbReference type="SMART" id="SM00015">
    <property type="entry name" value="IQ"/>
    <property type="match status" value="1"/>
</dbReference>
<dbReference type="PROSITE" id="PS50096">
    <property type="entry name" value="IQ"/>
    <property type="match status" value="1"/>
</dbReference>
<dbReference type="Pfam" id="PF00612">
    <property type="entry name" value="IQ"/>
    <property type="match status" value="1"/>
</dbReference>
<name>A0A7S2VVS0_9CHLO</name>
<proteinExistence type="predicted"/>
<feature type="compositionally biased region" description="Polar residues" evidence="1">
    <location>
        <begin position="95"/>
        <end position="104"/>
    </location>
</feature>
<dbReference type="AlphaFoldDB" id="A0A7S2VVS0"/>
<dbReference type="EMBL" id="HBHD01001573">
    <property type="protein sequence ID" value="CAD9652183.1"/>
    <property type="molecule type" value="Transcribed_RNA"/>
</dbReference>
<gene>
    <name evidence="2" type="ORF">CCHL1392_LOCUS858</name>
</gene>
<reference evidence="2" key="1">
    <citation type="submission" date="2021-01" db="EMBL/GenBank/DDBJ databases">
        <authorList>
            <person name="Corre E."/>
            <person name="Pelletier E."/>
            <person name="Niang G."/>
            <person name="Scheremetjew M."/>
            <person name="Finn R."/>
            <person name="Kale V."/>
            <person name="Holt S."/>
            <person name="Cochrane G."/>
            <person name="Meng A."/>
            <person name="Brown T."/>
            <person name="Cohen L."/>
        </authorList>
    </citation>
    <scope>NUCLEOTIDE SEQUENCE</scope>
    <source>
        <strain evidence="2">SAG 11-48b</strain>
    </source>
</reference>